<keyword evidence="9" id="KW-0460">Magnesium</keyword>
<evidence type="ECO:0000313" key="19">
    <source>
        <dbReference type="EMBL" id="SDR33017.1"/>
    </source>
</evidence>
<dbReference type="SUPFAM" id="SSF55781">
    <property type="entry name" value="GAF domain-like"/>
    <property type="match status" value="1"/>
</dbReference>
<dbReference type="AlphaFoldDB" id="A0A1H1I5M1"/>
<dbReference type="Gene3D" id="3.30.450.40">
    <property type="match status" value="1"/>
</dbReference>
<dbReference type="EC" id="3.1.3.16" evidence="1"/>
<organism evidence="19 20">
    <name type="scientific">Thermostaphylospora chromogena</name>
    <dbReference type="NCBI Taxonomy" id="35622"/>
    <lineage>
        <taxon>Bacteria</taxon>
        <taxon>Bacillati</taxon>
        <taxon>Actinomycetota</taxon>
        <taxon>Actinomycetes</taxon>
        <taxon>Streptosporangiales</taxon>
        <taxon>Thermomonosporaceae</taxon>
        <taxon>Thermostaphylospora</taxon>
    </lineage>
</organism>
<dbReference type="EMBL" id="FNKK01000002">
    <property type="protein sequence ID" value="SDR33017.1"/>
    <property type="molecule type" value="Genomic_DNA"/>
</dbReference>
<proteinExistence type="predicted"/>
<dbReference type="PANTHER" id="PTHR43156">
    <property type="entry name" value="STAGE II SPORULATION PROTEIN E-RELATED"/>
    <property type="match status" value="1"/>
</dbReference>
<reference evidence="19 20" key="1">
    <citation type="submission" date="2016-10" db="EMBL/GenBank/DDBJ databases">
        <authorList>
            <person name="de Groot N.N."/>
        </authorList>
    </citation>
    <scope>NUCLEOTIDE SEQUENCE [LARGE SCALE GENOMIC DNA]</scope>
    <source>
        <strain evidence="19 20">DSM 43794</strain>
    </source>
</reference>
<dbReference type="SMART" id="SM00331">
    <property type="entry name" value="PP2C_SIG"/>
    <property type="match status" value="1"/>
</dbReference>
<comment type="catalytic activity">
    <reaction evidence="12">
        <text>O-phospho-L-seryl-[protein] + H2O = L-seryl-[protein] + phosphate</text>
        <dbReference type="Rhea" id="RHEA:20629"/>
        <dbReference type="Rhea" id="RHEA-COMP:9863"/>
        <dbReference type="Rhea" id="RHEA-COMP:11604"/>
        <dbReference type="ChEBI" id="CHEBI:15377"/>
        <dbReference type="ChEBI" id="CHEBI:29999"/>
        <dbReference type="ChEBI" id="CHEBI:43474"/>
        <dbReference type="ChEBI" id="CHEBI:83421"/>
        <dbReference type="EC" id="3.1.3.16"/>
    </reaction>
</comment>
<evidence type="ECO:0000256" key="4">
    <source>
        <dbReference type="ARBA" id="ARBA00022723"/>
    </source>
</evidence>
<keyword evidence="5" id="KW-0547">Nucleotide-binding</keyword>
<accession>A0A1H1I5M1</accession>
<gene>
    <name evidence="19" type="ORF">SAMN04489764_5238</name>
</gene>
<evidence type="ECO:0000313" key="20">
    <source>
        <dbReference type="Proteomes" id="UP000217103"/>
    </source>
</evidence>
<evidence type="ECO:0000256" key="13">
    <source>
        <dbReference type="ARBA" id="ARBA00056274"/>
    </source>
</evidence>
<comment type="function">
    <text evidence="13">Primarily acts as an independent SigF regulator that is sensitive to the osmosensory signal, mediating the cross talk of PknD with the SigF regulon. Possesses both phosphatase and kinase activities. The kinase domain functions as a classic anti-sigma factor-like kinase to phosphorylate the anti-anti-sigma factor domain at the canonical regulatory site, and the phosphatase domain antagonizes this activity.</text>
</comment>
<evidence type="ECO:0000256" key="1">
    <source>
        <dbReference type="ARBA" id="ARBA00013081"/>
    </source>
</evidence>
<feature type="domain" description="GAF" evidence="17">
    <location>
        <begin position="42"/>
        <end position="215"/>
    </location>
</feature>
<dbReference type="Pfam" id="PF07228">
    <property type="entry name" value="SpoIIE"/>
    <property type="match status" value="1"/>
</dbReference>
<dbReference type="STRING" id="35622.SAMN04489764_5238"/>
<dbReference type="FunFam" id="3.30.450.40:FF:000035">
    <property type="entry name" value="PAS sensor protein"/>
    <property type="match status" value="1"/>
</dbReference>
<dbReference type="FunFam" id="3.30.565.10:FF:000028">
    <property type="entry name" value="PAS sensor protein"/>
    <property type="match status" value="1"/>
</dbReference>
<dbReference type="InterPro" id="IPR036890">
    <property type="entry name" value="HATPase_C_sf"/>
</dbReference>
<dbReference type="OrthoDB" id="118142at2"/>
<evidence type="ECO:0000256" key="12">
    <source>
        <dbReference type="ARBA" id="ARBA00047761"/>
    </source>
</evidence>
<keyword evidence="4" id="KW-0479">Metal-binding</keyword>
<keyword evidence="6" id="KW-0418">Kinase</keyword>
<dbReference type="FunFam" id="3.60.40.10:FF:000005">
    <property type="entry name" value="Serine/threonine protein phosphatase"/>
    <property type="match status" value="1"/>
</dbReference>
<evidence type="ECO:0000256" key="14">
    <source>
        <dbReference type="ARBA" id="ARBA00075117"/>
    </source>
</evidence>
<sequence length="572" mass="62340">MTGSFVVSPHSPDRKRLGSPPSTREQLALLNDAGRLIGSTLDLGQTGRELMEVTIPRFADAAGVLVHDRLVTEGEFPARASDGSAIVRRIAVGTSSRAEDYHAAFPLNEATVFPAWSPYARCMATAQPILYPRLDAKSAREIARTWERDIVASLLEDNSFLVVPLQARGRVLGFVVFTRMPDSSPFHERDVSLAQELANRTALCLDNARLYNRERRTALTLQSSLLPADLPASPGLEIASRYLPASDLTGVGGDWYDVIPLPGHRTALVVGDVMGHGTRAAATMGQLRTAARTLAALDLPPNEVLFRLNRMTQDLDSTQIATCVYATYDPISHTCAIARAGHVPPVLLLPDGRTELIDLSPGLPLGIGGDPFEMGELTLPTGSVLTLYTDGLVESRDRDLDSGIRDLRRLLEYSHQDLEDLCDATIATQRPGDERDDIALLLARVHDLSPSEYAAWTLPFEARSAAEARRLVRETLHAWGQTAVLDATELLVSELVTNAVNHGTGPIKLSLLRGTTLLCEVADRSPQPPSRWEPGTDDEAGRGLNLVNRLAYRWGSRPTATGKIVWCELRLP</sequence>
<evidence type="ECO:0000256" key="7">
    <source>
        <dbReference type="ARBA" id="ARBA00022801"/>
    </source>
</evidence>
<dbReference type="Proteomes" id="UP000217103">
    <property type="component" value="Unassembled WGS sequence"/>
</dbReference>
<dbReference type="InterPro" id="IPR036457">
    <property type="entry name" value="PPM-type-like_dom_sf"/>
</dbReference>
<dbReference type="Gene3D" id="3.30.565.10">
    <property type="entry name" value="Histidine kinase-like ATPase, C-terminal domain"/>
    <property type="match status" value="1"/>
</dbReference>
<dbReference type="InterPro" id="IPR052016">
    <property type="entry name" value="Bact_Sigma-Reg"/>
</dbReference>
<keyword evidence="2" id="KW-0597">Phosphoprotein</keyword>
<keyword evidence="20" id="KW-1185">Reference proteome</keyword>
<feature type="region of interest" description="Disordered" evidence="16">
    <location>
        <begin position="1"/>
        <end position="22"/>
    </location>
</feature>
<evidence type="ECO:0000256" key="6">
    <source>
        <dbReference type="ARBA" id="ARBA00022777"/>
    </source>
</evidence>
<name>A0A1H1I5M1_9ACTN</name>
<dbReference type="Pfam" id="PF01590">
    <property type="entry name" value="GAF"/>
    <property type="match status" value="1"/>
</dbReference>
<dbReference type="InterPro" id="IPR029016">
    <property type="entry name" value="GAF-like_dom_sf"/>
</dbReference>
<evidence type="ECO:0000256" key="10">
    <source>
        <dbReference type="ARBA" id="ARBA00022912"/>
    </source>
</evidence>
<keyword evidence="11" id="KW-0464">Manganese</keyword>
<evidence type="ECO:0000256" key="8">
    <source>
        <dbReference type="ARBA" id="ARBA00022840"/>
    </source>
</evidence>
<dbReference type="GO" id="GO:0046872">
    <property type="term" value="F:metal ion binding"/>
    <property type="evidence" value="ECO:0007669"/>
    <property type="project" value="UniProtKB-KW"/>
</dbReference>
<dbReference type="CDD" id="cd16936">
    <property type="entry name" value="HATPase_RsbW-like"/>
    <property type="match status" value="1"/>
</dbReference>
<feature type="domain" description="PPM-type phosphatase" evidence="18">
    <location>
        <begin position="233"/>
        <end position="445"/>
    </location>
</feature>
<keyword evidence="10" id="KW-0904">Protein phosphatase</keyword>
<dbReference type="InterPro" id="IPR003018">
    <property type="entry name" value="GAF"/>
</dbReference>
<keyword evidence="7" id="KW-0378">Hydrolase</keyword>
<dbReference type="InterPro" id="IPR003594">
    <property type="entry name" value="HATPase_dom"/>
</dbReference>
<evidence type="ECO:0000256" key="5">
    <source>
        <dbReference type="ARBA" id="ARBA00022741"/>
    </source>
</evidence>
<dbReference type="SUPFAM" id="SSF81606">
    <property type="entry name" value="PP2C-like"/>
    <property type="match status" value="1"/>
</dbReference>
<dbReference type="Gene3D" id="3.60.40.10">
    <property type="entry name" value="PPM-type phosphatase domain"/>
    <property type="match status" value="1"/>
</dbReference>
<evidence type="ECO:0000256" key="9">
    <source>
        <dbReference type="ARBA" id="ARBA00022842"/>
    </source>
</evidence>
<evidence type="ECO:0000256" key="3">
    <source>
        <dbReference type="ARBA" id="ARBA00022679"/>
    </source>
</evidence>
<dbReference type="GO" id="GO:0016301">
    <property type="term" value="F:kinase activity"/>
    <property type="evidence" value="ECO:0007669"/>
    <property type="project" value="UniProtKB-KW"/>
</dbReference>
<evidence type="ECO:0000256" key="15">
    <source>
        <dbReference type="ARBA" id="ARBA00081350"/>
    </source>
</evidence>
<evidence type="ECO:0000256" key="11">
    <source>
        <dbReference type="ARBA" id="ARBA00023211"/>
    </source>
</evidence>
<dbReference type="RefSeq" id="WP_093262800.1">
    <property type="nucleotide sequence ID" value="NZ_FNKK01000002.1"/>
</dbReference>
<evidence type="ECO:0000259" key="18">
    <source>
        <dbReference type="SMART" id="SM00331"/>
    </source>
</evidence>
<dbReference type="PANTHER" id="PTHR43156:SF2">
    <property type="entry name" value="STAGE II SPORULATION PROTEIN E"/>
    <property type="match status" value="1"/>
</dbReference>
<evidence type="ECO:0000259" key="17">
    <source>
        <dbReference type="SMART" id="SM00065"/>
    </source>
</evidence>
<dbReference type="InterPro" id="IPR001932">
    <property type="entry name" value="PPM-type_phosphatase-like_dom"/>
</dbReference>
<dbReference type="Pfam" id="PF13581">
    <property type="entry name" value="HATPase_c_2"/>
    <property type="match status" value="1"/>
</dbReference>
<evidence type="ECO:0000256" key="16">
    <source>
        <dbReference type="SAM" id="MobiDB-lite"/>
    </source>
</evidence>
<evidence type="ECO:0000256" key="2">
    <source>
        <dbReference type="ARBA" id="ARBA00022553"/>
    </source>
</evidence>
<dbReference type="GO" id="GO:0005524">
    <property type="term" value="F:ATP binding"/>
    <property type="evidence" value="ECO:0007669"/>
    <property type="project" value="UniProtKB-KW"/>
</dbReference>
<dbReference type="GO" id="GO:0004722">
    <property type="term" value="F:protein serine/threonine phosphatase activity"/>
    <property type="evidence" value="ECO:0007669"/>
    <property type="project" value="UniProtKB-EC"/>
</dbReference>
<dbReference type="SMART" id="SM00065">
    <property type="entry name" value="GAF"/>
    <property type="match status" value="1"/>
</dbReference>
<protein>
    <recommendedName>
        <fullName evidence="1">protein-serine/threonine phosphatase</fullName>
        <ecNumber evidence="1">3.1.3.16</ecNumber>
    </recommendedName>
    <alternativeName>
        <fullName evidence="15">Protein-serine/threonine phosphatase</fullName>
    </alternativeName>
    <alternativeName>
        <fullName evidence="14">Serine/threonine-protein kinase</fullName>
    </alternativeName>
</protein>
<keyword evidence="3" id="KW-0808">Transferase</keyword>
<keyword evidence="8" id="KW-0067">ATP-binding</keyword>